<dbReference type="AlphaFoldDB" id="A0A6A4HPT8"/>
<reference evidence="2" key="1">
    <citation type="journal article" date="2019" name="Environ. Microbiol.">
        <title>Fungal ecological strategies reflected in gene transcription - a case study of two litter decomposers.</title>
        <authorList>
            <person name="Barbi F."/>
            <person name="Kohler A."/>
            <person name="Barry K."/>
            <person name="Baskaran P."/>
            <person name="Daum C."/>
            <person name="Fauchery L."/>
            <person name="Ihrmark K."/>
            <person name="Kuo A."/>
            <person name="LaButti K."/>
            <person name="Lipzen A."/>
            <person name="Morin E."/>
            <person name="Grigoriev I.V."/>
            <person name="Henrissat B."/>
            <person name="Lindahl B."/>
            <person name="Martin F."/>
        </authorList>
    </citation>
    <scope>NUCLEOTIDE SEQUENCE</scope>
    <source>
        <strain evidence="2">JB14</strain>
    </source>
</reference>
<organism evidence="2 3">
    <name type="scientific">Gymnopus androsaceus JB14</name>
    <dbReference type="NCBI Taxonomy" id="1447944"/>
    <lineage>
        <taxon>Eukaryota</taxon>
        <taxon>Fungi</taxon>
        <taxon>Dikarya</taxon>
        <taxon>Basidiomycota</taxon>
        <taxon>Agaricomycotina</taxon>
        <taxon>Agaricomycetes</taxon>
        <taxon>Agaricomycetidae</taxon>
        <taxon>Agaricales</taxon>
        <taxon>Marasmiineae</taxon>
        <taxon>Omphalotaceae</taxon>
        <taxon>Gymnopus</taxon>
    </lineage>
</organism>
<gene>
    <name evidence="2" type="ORF">BT96DRAFT_1102669</name>
</gene>
<dbReference type="OrthoDB" id="2922835at2759"/>
<evidence type="ECO:0000313" key="2">
    <source>
        <dbReference type="EMBL" id="KAE9399368.1"/>
    </source>
</evidence>
<dbReference type="Proteomes" id="UP000799118">
    <property type="component" value="Unassembled WGS sequence"/>
</dbReference>
<proteinExistence type="predicted"/>
<keyword evidence="3" id="KW-1185">Reference proteome</keyword>
<feature type="region of interest" description="Disordered" evidence="1">
    <location>
        <begin position="96"/>
        <end position="121"/>
    </location>
</feature>
<protein>
    <submittedName>
        <fullName evidence="2">Uncharacterized protein</fullName>
    </submittedName>
</protein>
<evidence type="ECO:0000313" key="3">
    <source>
        <dbReference type="Proteomes" id="UP000799118"/>
    </source>
</evidence>
<evidence type="ECO:0000256" key="1">
    <source>
        <dbReference type="SAM" id="MobiDB-lite"/>
    </source>
</evidence>
<dbReference type="EMBL" id="ML769470">
    <property type="protein sequence ID" value="KAE9399368.1"/>
    <property type="molecule type" value="Genomic_DNA"/>
</dbReference>
<accession>A0A6A4HPT8</accession>
<sequence>MNAELALEFLEAAIASWDQHSSSNLHSLNPLLIDTGSTINDNNSSSTNSAADLDWLLSLIGVSNFNELSPDQLEGEYSSGSSIDYSSAFHTSTCASSTSSPVSVSTNASTPPLITPTDLDPPSGFDFTRDDAFGCATDDYRANTKALLYPEYQFDMETKPQRELANHEEYTVMLPDVDIVSQGPYVLAGPNKLFGVDDSRKTAARRGEDTHTGVCGVKVDDVPYYSSQDHFHSDREGDPTSAWHSYLTVPSHTQVPPPHHHHHLPPSGPLPPPHHHSALQYTIPELDFSSQNQDHDVTEAILEVNGHYGSVIQGDRLRQQPFRFGVQSQAYPFQFSYQPETAMRSSYIPAGHQRTDTSGPRGMKRARCDEEDATSAARRTIRRTKGDVPSAAYDICCFVKEDGMECGERLAHTNVGAHIQAHVWHQLTMGSKTCLWSGWCKSDLSDPRALRRHYHTHHSLRIHCTVRGCKRTFSWERNDHLNKHLREEHKIVG</sequence>
<name>A0A6A4HPT8_9AGAR</name>
<feature type="region of interest" description="Disordered" evidence="1">
    <location>
        <begin position="350"/>
        <end position="375"/>
    </location>
</feature>
<feature type="region of interest" description="Disordered" evidence="1">
    <location>
        <begin position="249"/>
        <end position="277"/>
    </location>
</feature>